<proteinExistence type="predicted"/>
<sequence length="552" mass="59841">MSENGSKRGSAVLVDSPIFPTAPFSSRDLIDYALELAFRRGADTDITEFARPGVYYGNNERSSVHISKVAFEQVEDYEKVQLESGLEEDPNAVYWDNETDASNPMNWSSVRKWTTICLLSLITLITPLASSMFAPGVPQVLRTFDSTNDILATLVVSIYILGFALGPLVIAPLSEMFGRVPLYNVSNVGFVAFTVACAAAQSLNMLIIFRFFAGCFGAACLTIGGGTIADLMPPEKRGGAMAVWATGPLLGPVIGPICGGFLVEAMGWRWVFWLLAILAGAISVACLICFRETYAPIILARKAARLREESGNPDLRSKLDMGLTKRELLRRATIRPTKMLVRSPIVAAMSLYSAFIFGILYLLFATFTFVFEKQYGFGPSIVGLAFIGIGVGMLMGLILVGTLSDASLKRTKARGEPLKPEHRLPAWVVLPALCLPVGLLVYGWTAQYHVHWAVPIAGTMVIGFGGLCIHMCIQTYLVDAFTAQAASALAANSVLRSVSGALLPLASLNMYDKLGLNWGNSLLAFIGIALIPVPLIFRLYGERIRSSRPVDL</sequence>
<protein>
    <submittedName>
        <fullName evidence="1">Mfs multidrug protein</fullName>
    </submittedName>
</protein>
<gene>
    <name evidence="1" type="primary">g4990</name>
    <name evidence="1" type="ORF">NpPPO83_00004990</name>
</gene>
<evidence type="ECO:0000313" key="2">
    <source>
        <dbReference type="Proteomes" id="UP001165186"/>
    </source>
</evidence>
<comment type="caution">
    <text evidence="1">The sequence shown here is derived from an EMBL/GenBank/DDBJ whole genome shotgun (WGS) entry which is preliminary data.</text>
</comment>
<dbReference type="Proteomes" id="UP001165186">
    <property type="component" value="Unassembled WGS sequence"/>
</dbReference>
<keyword evidence="2" id="KW-1185">Reference proteome</keyword>
<organism evidence="1 2">
    <name type="scientific">Neofusicoccum parvum</name>
    <dbReference type="NCBI Taxonomy" id="310453"/>
    <lineage>
        <taxon>Eukaryota</taxon>
        <taxon>Fungi</taxon>
        <taxon>Dikarya</taxon>
        <taxon>Ascomycota</taxon>
        <taxon>Pezizomycotina</taxon>
        <taxon>Dothideomycetes</taxon>
        <taxon>Dothideomycetes incertae sedis</taxon>
        <taxon>Botryosphaeriales</taxon>
        <taxon>Botryosphaeriaceae</taxon>
        <taxon>Neofusicoccum</taxon>
    </lineage>
</organism>
<dbReference type="EMBL" id="BSXG01000160">
    <property type="protein sequence ID" value="GME49962.1"/>
    <property type="molecule type" value="Genomic_DNA"/>
</dbReference>
<evidence type="ECO:0000313" key="1">
    <source>
        <dbReference type="EMBL" id="GME49962.1"/>
    </source>
</evidence>
<name>A0ACB5SNZ7_9PEZI</name>
<accession>A0ACB5SNZ7</accession>
<reference evidence="1" key="1">
    <citation type="submission" date="2024-09" db="EMBL/GenBank/DDBJ databases">
        <title>Draft Genome Sequences of Neofusicoccum parvum.</title>
        <authorList>
            <person name="Ashida A."/>
            <person name="Camagna M."/>
            <person name="Tanaka A."/>
            <person name="Takemoto D."/>
        </authorList>
    </citation>
    <scope>NUCLEOTIDE SEQUENCE</scope>
    <source>
        <strain evidence="1">PPO83</strain>
    </source>
</reference>